<organism evidence="2 3">
    <name type="scientific">Aerococcus sanguinicola</name>
    <dbReference type="NCBI Taxonomy" id="119206"/>
    <lineage>
        <taxon>Bacteria</taxon>
        <taxon>Bacillati</taxon>
        <taxon>Bacillota</taxon>
        <taxon>Bacilli</taxon>
        <taxon>Lactobacillales</taxon>
        <taxon>Aerococcaceae</taxon>
        <taxon>Aerococcus</taxon>
    </lineage>
</organism>
<evidence type="ECO:0000313" key="3">
    <source>
        <dbReference type="Proteomes" id="UP000327148"/>
    </source>
</evidence>
<name>A0A5N1GML3_9LACT</name>
<reference evidence="2 3" key="1">
    <citation type="submission" date="2019-09" db="EMBL/GenBank/DDBJ databases">
        <title>Draft genome sequence assemblies of isolates from the urinary tract.</title>
        <authorList>
            <person name="Mores C.R."/>
            <person name="Putonti C."/>
            <person name="Wolfe A.J."/>
        </authorList>
    </citation>
    <scope>NUCLEOTIDE SEQUENCE [LARGE SCALE GENOMIC DNA]</scope>
    <source>
        <strain evidence="2 3">UMB623</strain>
    </source>
</reference>
<gene>
    <name evidence="2" type="ORF">F6I03_03055</name>
</gene>
<protein>
    <submittedName>
        <fullName evidence="2">AAA family ATPase</fullName>
    </submittedName>
</protein>
<dbReference type="OrthoDB" id="308933at2"/>
<comment type="caution">
    <text evidence="2">The sequence shown here is derived from an EMBL/GenBank/DDBJ whole genome shotgun (WGS) entry which is preliminary data.</text>
</comment>
<dbReference type="Gene3D" id="3.40.50.300">
    <property type="entry name" value="P-loop containing nucleotide triphosphate hydrolases"/>
    <property type="match status" value="1"/>
</dbReference>
<dbReference type="AlphaFoldDB" id="A0A5N1GML3"/>
<evidence type="ECO:0000259" key="1">
    <source>
        <dbReference type="Pfam" id="PF13175"/>
    </source>
</evidence>
<evidence type="ECO:0000313" key="2">
    <source>
        <dbReference type="EMBL" id="KAA9302207.1"/>
    </source>
</evidence>
<dbReference type="RefSeq" id="WP_150983057.1">
    <property type="nucleotide sequence ID" value="NZ_VYWO01000001.1"/>
</dbReference>
<proteinExistence type="predicted"/>
<dbReference type="SUPFAM" id="SSF52540">
    <property type="entry name" value="P-loop containing nucleoside triphosphate hydrolases"/>
    <property type="match status" value="1"/>
</dbReference>
<dbReference type="InterPro" id="IPR027417">
    <property type="entry name" value="P-loop_NTPase"/>
</dbReference>
<dbReference type="Proteomes" id="UP000327148">
    <property type="component" value="Unassembled WGS sequence"/>
</dbReference>
<sequence>MLIDTIHIKGFRCFKDAIIHFTDKNLILGANDIGKSNLIYALRLLFDKSLSYRDLELTSNDYYAYEETNEIMITVKVSNISEDCLVAGFKENIQNGTTYIRYSNRKDGIHVISTGPTIDTLEEATSRFYLRFLNMEVVNSSRNLKQFIKREKII</sequence>
<dbReference type="Pfam" id="PF13175">
    <property type="entry name" value="AAA_15"/>
    <property type="match status" value="1"/>
</dbReference>
<dbReference type="EMBL" id="VYWO01000001">
    <property type="protein sequence ID" value="KAA9302207.1"/>
    <property type="molecule type" value="Genomic_DNA"/>
</dbReference>
<dbReference type="InterPro" id="IPR041685">
    <property type="entry name" value="AAA_GajA/Old/RecF-like"/>
</dbReference>
<feature type="domain" description="Endonuclease GajA/Old nuclease/RecF-like AAA" evidence="1">
    <location>
        <begin position="1"/>
        <end position="102"/>
    </location>
</feature>
<accession>A0A5N1GML3</accession>